<protein>
    <submittedName>
        <fullName evidence="9">Metal ABC transporter substrate-binding protein</fullName>
    </submittedName>
</protein>
<keyword evidence="5" id="KW-0564">Palmitate</keyword>
<feature type="compositionally biased region" description="Basic and acidic residues" evidence="7">
    <location>
        <begin position="30"/>
        <end position="41"/>
    </location>
</feature>
<evidence type="ECO:0000313" key="9">
    <source>
        <dbReference type="EMBL" id="RGI86733.1"/>
    </source>
</evidence>
<dbReference type="InterPro" id="IPR004872">
    <property type="entry name" value="Lipoprotein_NlpA"/>
</dbReference>
<gene>
    <name evidence="11" type="ORF">DW658_03575</name>
    <name evidence="10" type="ORF">DWV67_00440</name>
    <name evidence="9" type="ORF">DXD84_00785</name>
</gene>
<feature type="chain" id="PRO_5038233592" evidence="8">
    <location>
        <begin position="21"/>
        <end position="281"/>
    </location>
</feature>
<evidence type="ECO:0000313" key="13">
    <source>
        <dbReference type="Proteomes" id="UP000266376"/>
    </source>
</evidence>
<feature type="region of interest" description="Disordered" evidence="7">
    <location>
        <begin position="22"/>
        <end position="41"/>
    </location>
</feature>
<evidence type="ECO:0000256" key="8">
    <source>
        <dbReference type="SAM" id="SignalP"/>
    </source>
</evidence>
<keyword evidence="3 8" id="KW-0732">Signal</keyword>
<name>A0A3E4FAW7_9FIRM</name>
<sequence>MKKRILSVLLAAAMVGTMLVGCGSSSSSKSSDDAKTESSDEKKVIKLGVRDNADQVNAVMDAIEAAGYKVDVTVFDDSNQPNVALGEGSIDINWYQHEPFLKAYNDANGTDFVMVEPKTAAPLFAMYSEKIKSVDELKDGDTIALCSDASNKARGLHLLESQGLITLDDSVETPTQYDIKENKLNLKFIEADMQVLPQSLPDVAAILCAAAHMVNAGLDGTDYVCASDDAETYAVGFVVRKEDKDAEWATGLAKAVQCDALADYYKTEKKGTMVPMWELNK</sequence>
<evidence type="ECO:0000256" key="2">
    <source>
        <dbReference type="ARBA" id="ARBA00008973"/>
    </source>
</evidence>
<dbReference type="RefSeq" id="WP_117494084.1">
    <property type="nucleotide sequence ID" value="NZ_JBBNJA010000004.1"/>
</dbReference>
<organism evidence="9 12">
    <name type="scientific">Dorea formicigenerans</name>
    <dbReference type="NCBI Taxonomy" id="39486"/>
    <lineage>
        <taxon>Bacteria</taxon>
        <taxon>Bacillati</taxon>
        <taxon>Bacillota</taxon>
        <taxon>Clostridia</taxon>
        <taxon>Lachnospirales</taxon>
        <taxon>Lachnospiraceae</taxon>
        <taxon>Dorea</taxon>
    </lineage>
</organism>
<reference evidence="12 13" key="1">
    <citation type="submission" date="2018-08" db="EMBL/GenBank/DDBJ databases">
        <title>A genome reference for cultivated species of the human gut microbiota.</title>
        <authorList>
            <person name="Zou Y."/>
            <person name="Xue W."/>
            <person name="Luo G."/>
        </authorList>
    </citation>
    <scope>NUCLEOTIDE SEQUENCE [LARGE SCALE GENOMIC DNA]</scope>
    <source>
        <strain evidence="10 13">AF12-11</strain>
        <strain evidence="11 14">AM23-7AC</strain>
        <strain evidence="9 12">TM09-19AC</strain>
    </source>
</reference>
<feature type="signal peptide" evidence="8">
    <location>
        <begin position="1"/>
        <end position="20"/>
    </location>
</feature>
<dbReference type="EMBL" id="QSAJ01000001">
    <property type="protein sequence ID" value="RGW55924.1"/>
    <property type="molecule type" value="Genomic_DNA"/>
</dbReference>
<dbReference type="EMBL" id="QSOI01000001">
    <property type="protein sequence ID" value="RGI86733.1"/>
    <property type="molecule type" value="Genomic_DNA"/>
</dbReference>
<evidence type="ECO:0000256" key="3">
    <source>
        <dbReference type="ARBA" id="ARBA00022729"/>
    </source>
</evidence>
<evidence type="ECO:0000256" key="5">
    <source>
        <dbReference type="ARBA" id="ARBA00023139"/>
    </source>
</evidence>
<evidence type="ECO:0000256" key="4">
    <source>
        <dbReference type="ARBA" id="ARBA00023136"/>
    </source>
</evidence>
<evidence type="ECO:0000313" key="14">
    <source>
        <dbReference type="Proteomes" id="UP000285666"/>
    </source>
</evidence>
<comment type="subcellular location">
    <subcellularLocation>
        <location evidence="1">Membrane</location>
        <topology evidence="1">Lipid-anchor</topology>
    </subcellularLocation>
</comment>
<evidence type="ECO:0000313" key="12">
    <source>
        <dbReference type="Proteomes" id="UP000260664"/>
    </source>
</evidence>
<dbReference type="Proteomes" id="UP000285666">
    <property type="component" value="Unassembled WGS sequence"/>
</dbReference>
<dbReference type="PROSITE" id="PS51257">
    <property type="entry name" value="PROKAR_LIPOPROTEIN"/>
    <property type="match status" value="1"/>
</dbReference>
<keyword evidence="4" id="KW-0472">Membrane</keyword>
<dbReference type="SUPFAM" id="SSF53850">
    <property type="entry name" value="Periplasmic binding protein-like II"/>
    <property type="match status" value="1"/>
</dbReference>
<dbReference type="AlphaFoldDB" id="A0A3E4FAW7"/>
<dbReference type="PANTHER" id="PTHR30429">
    <property type="entry name" value="D-METHIONINE-BINDING LIPOPROTEIN METQ"/>
    <property type="match status" value="1"/>
</dbReference>
<dbReference type="Proteomes" id="UP000260664">
    <property type="component" value="Unassembled WGS sequence"/>
</dbReference>
<dbReference type="EMBL" id="QRHN01000003">
    <property type="protein sequence ID" value="RHF79883.1"/>
    <property type="molecule type" value="Genomic_DNA"/>
</dbReference>
<evidence type="ECO:0000256" key="1">
    <source>
        <dbReference type="ARBA" id="ARBA00004635"/>
    </source>
</evidence>
<keyword evidence="6" id="KW-0449">Lipoprotein</keyword>
<dbReference type="Pfam" id="PF03180">
    <property type="entry name" value="Lipoprotein_9"/>
    <property type="match status" value="1"/>
</dbReference>
<proteinExistence type="inferred from homology"/>
<accession>A0A3E4FAW7</accession>
<dbReference type="PANTHER" id="PTHR30429:SF0">
    <property type="entry name" value="METHIONINE-BINDING LIPOPROTEIN METQ"/>
    <property type="match status" value="1"/>
</dbReference>
<dbReference type="Gene3D" id="3.40.190.10">
    <property type="entry name" value="Periplasmic binding protein-like II"/>
    <property type="match status" value="2"/>
</dbReference>
<evidence type="ECO:0000256" key="6">
    <source>
        <dbReference type="ARBA" id="ARBA00023288"/>
    </source>
</evidence>
<evidence type="ECO:0000313" key="11">
    <source>
        <dbReference type="EMBL" id="RHF79883.1"/>
    </source>
</evidence>
<evidence type="ECO:0000256" key="7">
    <source>
        <dbReference type="SAM" id="MobiDB-lite"/>
    </source>
</evidence>
<comment type="caution">
    <text evidence="9">The sequence shown here is derived from an EMBL/GenBank/DDBJ whole genome shotgun (WGS) entry which is preliminary data.</text>
</comment>
<dbReference type="Proteomes" id="UP000266376">
    <property type="component" value="Unassembled WGS sequence"/>
</dbReference>
<dbReference type="GO" id="GO:0016020">
    <property type="term" value="C:membrane"/>
    <property type="evidence" value="ECO:0007669"/>
    <property type="project" value="UniProtKB-SubCell"/>
</dbReference>
<evidence type="ECO:0000313" key="10">
    <source>
        <dbReference type="EMBL" id="RGW55924.1"/>
    </source>
</evidence>
<comment type="similarity">
    <text evidence="2">Belongs to the NlpA lipoprotein family.</text>
</comment>